<evidence type="ECO:0000256" key="1">
    <source>
        <dbReference type="SAM" id="MobiDB-lite"/>
    </source>
</evidence>
<feature type="region of interest" description="Disordered" evidence="1">
    <location>
        <begin position="28"/>
        <end position="56"/>
    </location>
</feature>
<evidence type="ECO:0000313" key="3">
    <source>
        <dbReference type="Proteomes" id="UP000190648"/>
    </source>
</evidence>
<protein>
    <submittedName>
        <fullName evidence="2">Uncharacterized protein</fullName>
    </submittedName>
</protein>
<gene>
    <name evidence="2" type="ORF">AV530_003541</name>
</gene>
<feature type="compositionally biased region" description="Polar residues" evidence="1">
    <location>
        <begin position="28"/>
        <end position="43"/>
    </location>
</feature>
<dbReference type="Proteomes" id="UP000190648">
    <property type="component" value="Unassembled WGS sequence"/>
</dbReference>
<evidence type="ECO:0000313" key="2">
    <source>
        <dbReference type="EMBL" id="OPJ78783.1"/>
    </source>
</evidence>
<proteinExistence type="predicted"/>
<name>A0A1V4K338_PATFA</name>
<comment type="caution">
    <text evidence="2">The sequence shown here is derived from an EMBL/GenBank/DDBJ whole genome shotgun (WGS) entry which is preliminary data.</text>
</comment>
<dbReference type="AlphaFoldDB" id="A0A1V4K338"/>
<sequence>MYLGDTWKTGKPQAWSCHQKRHYKSSMQNAKCPSDQPCSSIRRSVQPEREGTEEMEPGAWNMWEPGFGIPWCGTAAGNGDSGASATCFENTDRGRISTDNTCDVM</sequence>
<organism evidence="2 3">
    <name type="scientific">Patagioenas fasciata monilis</name>
    <dbReference type="NCBI Taxonomy" id="372326"/>
    <lineage>
        <taxon>Eukaryota</taxon>
        <taxon>Metazoa</taxon>
        <taxon>Chordata</taxon>
        <taxon>Craniata</taxon>
        <taxon>Vertebrata</taxon>
        <taxon>Euteleostomi</taxon>
        <taxon>Archelosauria</taxon>
        <taxon>Archosauria</taxon>
        <taxon>Dinosauria</taxon>
        <taxon>Saurischia</taxon>
        <taxon>Theropoda</taxon>
        <taxon>Coelurosauria</taxon>
        <taxon>Aves</taxon>
        <taxon>Neognathae</taxon>
        <taxon>Neoaves</taxon>
        <taxon>Columbimorphae</taxon>
        <taxon>Columbiformes</taxon>
        <taxon>Columbidae</taxon>
        <taxon>Patagioenas</taxon>
    </lineage>
</organism>
<accession>A0A1V4K338</accession>
<reference evidence="2 3" key="1">
    <citation type="submission" date="2016-02" db="EMBL/GenBank/DDBJ databases">
        <title>Band-tailed pigeon sequencing and assembly.</title>
        <authorList>
            <person name="Soares A.E."/>
            <person name="Novak B.J."/>
            <person name="Rice E.S."/>
            <person name="O'Connell B."/>
            <person name="Chang D."/>
            <person name="Weber S."/>
            <person name="Shapiro B."/>
        </authorList>
    </citation>
    <scope>NUCLEOTIDE SEQUENCE [LARGE SCALE GENOMIC DNA]</scope>
    <source>
        <strain evidence="2">BTP2013</strain>
        <tissue evidence="2">Blood</tissue>
    </source>
</reference>
<keyword evidence="3" id="KW-1185">Reference proteome</keyword>
<dbReference type="EMBL" id="LSYS01005108">
    <property type="protein sequence ID" value="OPJ78783.1"/>
    <property type="molecule type" value="Genomic_DNA"/>
</dbReference>